<comment type="caution">
    <text evidence="2">The sequence shown here is derived from an EMBL/GenBank/DDBJ whole genome shotgun (WGS) entry which is preliminary data.</text>
</comment>
<dbReference type="Proteomes" id="UP001167831">
    <property type="component" value="Unassembled WGS sequence"/>
</dbReference>
<dbReference type="AlphaFoldDB" id="A0AAW7JNP7"/>
<protein>
    <submittedName>
        <fullName evidence="2">DUF5024 domain-containing protein</fullName>
    </submittedName>
</protein>
<sequence length="137" mass="15821">MDIRRIIITAVILVTSMVNVAAQNRIDEMIENYSSRGTSRFTSAVERDPKTRKVLKVVNVLELNQMGINEFINVFRGESKKGNFTEKRTEGSLTLMLTVRGERQNRIYMMHCTDPYTPYRKNTHYGQAKITVIIKYG</sequence>
<reference evidence="2" key="2">
    <citation type="submission" date="2023-08" db="EMBL/GenBank/DDBJ databases">
        <title>Identification and characterization of horizontal gene transfer across gut microbiota members of farm animals based on homology search.</title>
        <authorList>
            <person name="Schwarzerova J."/>
            <person name="Nykrynova M."/>
            <person name="Jureckova K."/>
            <person name="Cejkova D."/>
            <person name="Rychlik I."/>
        </authorList>
    </citation>
    <scope>NUCLEOTIDE SEQUENCE</scope>
    <source>
        <strain evidence="2">ET15</strain>
        <strain evidence="1">ET37</strain>
    </source>
</reference>
<gene>
    <name evidence="1" type="ORF">QVN81_09475</name>
    <name evidence="2" type="ORF">QVN84_10220</name>
</gene>
<evidence type="ECO:0000313" key="4">
    <source>
        <dbReference type="Proteomes" id="UP001168478"/>
    </source>
</evidence>
<dbReference type="Proteomes" id="UP001168478">
    <property type="component" value="Unassembled WGS sequence"/>
</dbReference>
<name>A0AAW7JNP7_9BACT</name>
<evidence type="ECO:0000313" key="1">
    <source>
        <dbReference type="EMBL" id="MDN0023247.1"/>
    </source>
</evidence>
<accession>A0AAW7JNP7</accession>
<reference evidence="2" key="1">
    <citation type="submission" date="2023-06" db="EMBL/GenBank/DDBJ databases">
        <authorList>
            <person name="Zeman M."/>
            <person name="Kubasova T."/>
            <person name="Jahodarova E."/>
            <person name="Nykrynova M."/>
            <person name="Rychlik I."/>
        </authorList>
    </citation>
    <scope>NUCLEOTIDE SEQUENCE</scope>
    <source>
        <strain evidence="2">ET15</strain>
        <strain evidence="1">ET37</strain>
    </source>
</reference>
<keyword evidence="3" id="KW-1185">Reference proteome</keyword>
<proteinExistence type="predicted"/>
<dbReference type="RefSeq" id="WP_068856320.1">
    <property type="nucleotide sequence ID" value="NZ_JAUEIE010000010.1"/>
</dbReference>
<evidence type="ECO:0000313" key="3">
    <source>
        <dbReference type="Proteomes" id="UP001167831"/>
    </source>
</evidence>
<organism evidence="2 4">
    <name type="scientific">Leyella lascolaii</name>
    <dbReference type="NCBI Taxonomy" id="1776379"/>
    <lineage>
        <taxon>Bacteria</taxon>
        <taxon>Pseudomonadati</taxon>
        <taxon>Bacteroidota</taxon>
        <taxon>Bacteroidia</taxon>
        <taxon>Bacteroidales</taxon>
        <taxon>Prevotellaceae</taxon>
        <taxon>Leyella</taxon>
    </lineage>
</organism>
<dbReference type="EMBL" id="JAUEIF010000010">
    <property type="protein sequence ID" value="MDN0025888.1"/>
    <property type="molecule type" value="Genomic_DNA"/>
</dbReference>
<dbReference type="EMBL" id="JAUEIE010000010">
    <property type="protein sequence ID" value="MDN0023247.1"/>
    <property type="molecule type" value="Genomic_DNA"/>
</dbReference>
<evidence type="ECO:0000313" key="2">
    <source>
        <dbReference type="EMBL" id="MDN0025888.1"/>
    </source>
</evidence>